<organism evidence="2 3">
    <name type="scientific">Corynebacterium callunae DSM 20147</name>
    <dbReference type="NCBI Taxonomy" id="1121353"/>
    <lineage>
        <taxon>Bacteria</taxon>
        <taxon>Bacillati</taxon>
        <taxon>Actinomycetota</taxon>
        <taxon>Actinomycetes</taxon>
        <taxon>Mycobacteriales</taxon>
        <taxon>Corynebacteriaceae</taxon>
        <taxon>Corynebacterium</taxon>
    </lineage>
</organism>
<accession>M1UL80</accession>
<dbReference type="InterPro" id="IPR009003">
    <property type="entry name" value="Peptidase_S1_PA"/>
</dbReference>
<dbReference type="PATRIC" id="fig|1121353.3.peg.1391"/>
<feature type="domain" description="Peptidase S1" evidence="1">
    <location>
        <begin position="45"/>
        <end position="185"/>
    </location>
</feature>
<name>M1UL80_9CORY</name>
<sequence>MRSTHTVRISSGRHYASGMLLTKRQLIESFKPAGLVNHLSDRASFILTADHFLRDVEKVIRVRGHNFTATASTYLSVFGTDVGIIALDVKAPTMQLPLFSTQVLKPGMLTTTYGFGGRHAGRLPREITGRVITRIPSSLSKNGITRVTHGALIYNSPIKAIRGDSGGPLLANGRVYGVQSMIFDPFRKTTRIATIASTAEHLDSLARAIDQLS</sequence>
<dbReference type="GO" id="GO:0006508">
    <property type="term" value="P:proteolysis"/>
    <property type="evidence" value="ECO:0007669"/>
    <property type="project" value="InterPro"/>
</dbReference>
<proteinExistence type="predicted"/>
<dbReference type="KEGG" id="ccn:H924_06825"/>
<reference evidence="2 3" key="1">
    <citation type="submission" date="2013-02" db="EMBL/GenBank/DDBJ databases">
        <title>The complete genome sequence of Corynebacterium callunae DSM 20147.</title>
        <authorList>
            <person name="Ruckert C."/>
            <person name="Albersmeier A."/>
            <person name="Kalinowski J."/>
        </authorList>
    </citation>
    <scope>NUCLEOTIDE SEQUENCE [LARGE SCALE GENOMIC DNA]</scope>
    <source>
        <strain evidence="2 3">DSM 20147</strain>
    </source>
</reference>
<evidence type="ECO:0000313" key="3">
    <source>
        <dbReference type="Proteomes" id="UP000011760"/>
    </source>
</evidence>
<dbReference type="eggNOG" id="COG0265">
    <property type="taxonomic scope" value="Bacteria"/>
</dbReference>
<dbReference type="STRING" id="1121353.H924_06825"/>
<dbReference type="InterPro" id="IPR001254">
    <property type="entry name" value="Trypsin_dom"/>
</dbReference>
<dbReference type="EMBL" id="CP004354">
    <property type="protein sequence ID" value="AGG66809.1"/>
    <property type="molecule type" value="Genomic_DNA"/>
</dbReference>
<dbReference type="SUPFAM" id="SSF50494">
    <property type="entry name" value="Trypsin-like serine proteases"/>
    <property type="match status" value="1"/>
</dbReference>
<keyword evidence="3" id="KW-1185">Reference proteome</keyword>
<dbReference type="Gene3D" id="2.40.10.120">
    <property type="match status" value="1"/>
</dbReference>
<dbReference type="AlphaFoldDB" id="M1UL80"/>
<dbReference type="GO" id="GO:0004252">
    <property type="term" value="F:serine-type endopeptidase activity"/>
    <property type="evidence" value="ECO:0007669"/>
    <property type="project" value="InterPro"/>
</dbReference>
<dbReference type="Pfam" id="PF00089">
    <property type="entry name" value="Trypsin"/>
    <property type="match status" value="1"/>
</dbReference>
<dbReference type="RefSeq" id="WP_015651240.1">
    <property type="nucleotide sequence ID" value="NC_020506.1"/>
</dbReference>
<evidence type="ECO:0000313" key="2">
    <source>
        <dbReference type="EMBL" id="AGG66809.1"/>
    </source>
</evidence>
<evidence type="ECO:0000259" key="1">
    <source>
        <dbReference type="Pfam" id="PF00089"/>
    </source>
</evidence>
<dbReference type="Proteomes" id="UP000011760">
    <property type="component" value="Chromosome"/>
</dbReference>
<dbReference type="HOGENOM" id="CLU_116630_0_0_11"/>
<gene>
    <name evidence="2" type="ORF">H924_06825</name>
</gene>
<protein>
    <recommendedName>
        <fullName evidence="1">Peptidase S1 domain-containing protein</fullName>
    </recommendedName>
</protein>
<dbReference type="OrthoDB" id="4423927at2"/>